<protein>
    <submittedName>
        <fullName evidence="2">Kringle domain-containing protein</fullName>
    </submittedName>
</protein>
<dbReference type="Proteomes" id="UP000887580">
    <property type="component" value="Unplaced"/>
</dbReference>
<accession>A0AC35FU00</accession>
<name>A0AC35FU00_9BILA</name>
<organism evidence="1 2">
    <name type="scientific">Panagrolaimus sp. PS1159</name>
    <dbReference type="NCBI Taxonomy" id="55785"/>
    <lineage>
        <taxon>Eukaryota</taxon>
        <taxon>Metazoa</taxon>
        <taxon>Ecdysozoa</taxon>
        <taxon>Nematoda</taxon>
        <taxon>Chromadorea</taxon>
        <taxon>Rhabditida</taxon>
        <taxon>Tylenchina</taxon>
        <taxon>Panagrolaimomorpha</taxon>
        <taxon>Panagrolaimoidea</taxon>
        <taxon>Panagrolaimidae</taxon>
        <taxon>Panagrolaimus</taxon>
    </lineage>
</organism>
<evidence type="ECO:0000313" key="1">
    <source>
        <dbReference type="Proteomes" id="UP000887580"/>
    </source>
</evidence>
<evidence type="ECO:0000313" key="2">
    <source>
        <dbReference type="WBParaSite" id="PS1159_v2.g20847.t1"/>
    </source>
</evidence>
<sequence>MNYFVLLFTLFLYLFDHICYVNCGTNDGKKRFDLKNLTDADCIDREDNIYLGKKSTANDKTKCETWKNVTNYHLDMFKGHYQFFFADEYMDHNYCRNIPLDAYQRDGKFNNATAHTFVQTNGWKHGPWCYIKVSPENEHLLWGKKKTQYAPMPCFEQCSDEKVTTTIPPPPLKEEDCSKTKFMYNNQLINNLAQNLFSNFDHGDSKYYESKPSDKNVSTEFESNAKIIFYAGMSLLIITVSAIFAKHYFLKWRKRPKNVKKESKEQEKEELVENDNNNNGQNEREIKEAAAELPNVSNENLNVPGTAELPKKSNENLNLPETKAVVEVPKVTMLDEKPAAARLPQKRKLRKR</sequence>
<reference evidence="2" key="1">
    <citation type="submission" date="2022-11" db="UniProtKB">
        <authorList>
            <consortium name="WormBaseParasite"/>
        </authorList>
    </citation>
    <scope>IDENTIFICATION</scope>
</reference>
<dbReference type="WBParaSite" id="PS1159_v2.g20847.t1">
    <property type="protein sequence ID" value="PS1159_v2.g20847.t1"/>
    <property type="gene ID" value="PS1159_v2.g20847"/>
</dbReference>
<proteinExistence type="predicted"/>